<dbReference type="KEGG" id="pbv:AR543_04410"/>
<sequence>MIQPIAVDHGYPERLPVAVDIHGQRRTLRFYWIILFPSLRASFYCAADLPKASHPALRAILPFGKNGLVRWH</sequence>
<dbReference type="Proteomes" id="UP000078148">
    <property type="component" value="Chromosome"/>
</dbReference>
<accession>A0A172ZCU8</accession>
<organism evidence="1 2">
    <name type="scientific">Paenibacillus bovis</name>
    <dbReference type="NCBI Taxonomy" id="1616788"/>
    <lineage>
        <taxon>Bacteria</taxon>
        <taxon>Bacillati</taxon>
        <taxon>Bacillota</taxon>
        <taxon>Bacilli</taxon>
        <taxon>Bacillales</taxon>
        <taxon>Paenibacillaceae</taxon>
        <taxon>Paenibacillus</taxon>
    </lineage>
</organism>
<name>A0A172ZCU8_9BACL</name>
<dbReference type="AlphaFoldDB" id="A0A172ZCU8"/>
<protein>
    <submittedName>
        <fullName evidence="1">Uncharacterized protein</fullName>
    </submittedName>
</protein>
<dbReference type="RefSeq" id="WP_060532167.1">
    <property type="nucleotide sequence ID" value="NZ_CP013023.1"/>
</dbReference>
<reference evidence="2" key="1">
    <citation type="submission" date="2015-10" db="EMBL/GenBank/DDBJ databases">
        <title>Genome of Paenibacillus bovis sp. nov.</title>
        <authorList>
            <person name="Wu Z."/>
            <person name="Gao C."/>
            <person name="Liu Z."/>
            <person name="Zheng H."/>
        </authorList>
    </citation>
    <scope>NUCLEOTIDE SEQUENCE [LARGE SCALE GENOMIC DNA]</scope>
    <source>
        <strain evidence="2">BD3526</strain>
    </source>
</reference>
<dbReference type="EMBL" id="CP013023">
    <property type="protein sequence ID" value="ANF95333.1"/>
    <property type="molecule type" value="Genomic_DNA"/>
</dbReference>
<reference evidence="1 2" key="2">
    <citation type="journal article" date="2016" name="Int. J. Syst. Evol. Microbiol.">
        <title>Paenibacillus bovis sp. nov., isolated from raw yak (Bos grunniens) milk.</title>
        <authorList>
            <person name="Gao C."/>
            <person name="Han J."/>
            <person name="Liu Z."/>
            <person name="Xu X."/>
            <person name="Hang F."/>
            <person name="Wu Z."/>
        </authorList>
    </citation>
    <scope>NUCLEOTIDE SEQUENCE [LARGE SCALE GENOMIC DNA]</scope>
    <source>
        <strain evidence="1 2">BD3526</strain>
    </source>
</reference>
<keyword evidence="2" id="KW-1185">Reference proteome</keyword>
<evidence type="ECO:0000313" key="1">
    <source>
        <dbReference type="EMBL" id="ANF95333.1"/>
    </source>
</evidence>
<gene>
    <name evidence="1" type="ORF">AR543_04410</name>
</gene>
<evidence type="ECO:0000313" key="2">
    <source>
        <dbReference type="Proteomes" id="UP000078148"/>
    </source>
</evidence>
<proteinExistence type="predicted"/>
<dbReference type="STRING" id="1616788.AR543_04410"/>